<dbReference type="STRING" id="1182541.W9Z256"/>
<sequence length="482" mass="54769">MTISTSMDTVAPPQDATEAVGSVAEAFFHNATARRIDTDAVLLKTIQNNHPGVPVTTVPELHCNLKAYAQAGHASIEAVDPTQSEHQAWPQTLKWTVFLPPARRMDGGNGTVAEQVFFESYTYRWKDMSFLVYFADGRDGGSANPHIRNQYILGDEAVVRTLVATVGRHDSVLHDEIWVYNKGFWQKDRNLYRSIMKSRWEDVILDKPLKEDLVGTVQHFYDSQEQYNRLRVPWKRGIIFYGPPGNGKTISIKATMHTLYSRNPPVPTLYVKTLVSLVPPEFSIDSIFAKARQEAPCYLVFEDLDSLVTDKVRSFFLNAVDGLSENEGILMVGSTNHLDRLDPGIAKRPSRFDRKYLFSDPDFDQRVKYCQYWQKKLEDNKEIEFPDEICPAAAEITDGFSFAYIQEAFVSALMAIAREKDGFQTAEEAGSMTTLHEAWDVLDIADGQPPSWSGDNKNLDDYVLWRTLKNQIELLRKEFSDE</sequence>
<dbReference type="Pfam" id="PF00004">
    <property type="entry name" value="AAA"/>
    <property type="match status" value="1"/>
</dbReference>
<dbReference type="EMBL" id="AMWN01000001">
    <property type="protein sequence ID" value="EXJ95656.1"/>
    <property type="molecule type" value="Genomic_DNA"/>
</dbReference>
<dbReference type="PANTHER" id="PTHR23077:SF132">
    <property type="entry name" value="ATP-DEPENDENT ZN PROTEASE"/>
    <property type="match status" value="1"/>
</dbReference>
<dbReference type="InterPro" id="IPR027417">
    <property type="entry name" value="P-loop_NTPase"/>
</dbReference>
<name>W9Z256_9EURO</name>
<dbReference type="CDD" id="cd19481">
    <property type="entry name" value="RecA-like_protease"/>
    <property type="match status" value="1"/>
</dbReference>
<dbReference type="RefSeq" id="XP_007719885.1">
    <property type="nucleotide sequence ID" value="XM_007721695.1"/>
</dbReference>
<evidence type="ECO:0000313" key="2">
    <source>
        <dbReference type="EMBL" id="EXJ95656.1"/>
    </source>
</evidence>
<comment type="caution">
    <text evidence="2">The sequence shown here is derived from an EMBL/GenBank/DDBJ whole genome shotgun (WGS) entry which is preliminary data.</text>
</comment>
<dbReference type="GO" id="GO:0042254">
    <property type="term" value="P:ribosome biogenesis"/>
    <property type="evidence" value="ECO:0007669"/>
    <property type="project" value="TreeGrafter"/>
</dbReference>
<organism evidence="2 3">
    <name type="scientific">Capronia coronata CBS 617.96</name>
    <dbReference type="NCBI Taxonomy" id="1182541"/>
    <lineage>
        <taxon>Eukaryota</taxon>
        <taxon>Fungi</taxon>
        <taxon>Dikarya</taxon>
        <taxon>Ascomycota</taxon>
        <taxon>Pezizomycotina</taxon>
        <taxon>Eurotiomycetes</taxon>
        <taxon>Chaetothyriomycetidae</taxon>
        <taxon>Chaetothyriales</taxon>
        <taxon>Herpotrichiellaceae</taxon>
        <taxon>Capronia</taxon>
    </lineage>
</organism>
<dbReference type="AlphaFoldDB" id="W9Z256"/>
<dbReference type="GO" id="GO:0003723">
    <property type="term" value="F:RNA binding"/>
    <property type="evidence" value="ECO:0007669"/>
    <property type="project" value="TreeGrafter"/>
</dbReference>
<dbReference type="Gene3D" id="1.10.8.60">
    <property type="match status" value="1"/>
</dbReference>
<dbReference type="GO" id="GO:0005634">
    <property type="term" value="C:nucleus"/>
    <property type="evidence" value="ECO:0007669"/>
    <property type="project" value="TreeGrafter"/>
</dbReference>
<keyword evidence="3" id="KW-1185">Reference proteome</keyword>
<dbReference type="GO" id="GO:0005524">
    <property type="term" value="F:ATP binding"/>
    <property type="evidence" value="ECO:0007669"/>
    <property type="project" value="InterPro"/>
</dbReference>
<dbReference type="OrthoDB" id="2115716at2759"/>
<gene>
    <name evidence="2" type="ORF">A1O1_00778</name>
</gene>
<dbReference type="Proteomes" id="UP000019484">
    <property type="component" value="Unassembled WGS sequence"/>
</dbReference>
<dbReference type="PANTHER" id="PTHR23077">
    <property type="entry name" value="AAA-FAMILY ATPASE"/>
    <property type="match status" value="1"/>
</dbReference>
<dbReference type="GO" id="GO:1990275">
    <property type="term" value="F:preribosome binding"/>
    <property type="evidence" value="ECO:0007669"/>
    <property type="project" value="TreeGrafter"/>
</dbReference>
<evidence type="ECO:0000259" key="1">
    <source>
        <dbReference type="Pfam" id="PF00004"/>
    </source>
</evidence>
<dbReference type="eggNOG" id="KOG0730">
    <property type="taxonomic scope" value="Eukaryota"/>
</dbReference>
<feature type="domain" description="ATPase AAA-type core" evidence="1">
    <location>
        <begin position="238"/>
        <end position="358"/>
    </location>
</feature>
<dbReference type="SUPFAM" id="SSF52540">
    <property type="entry name" value="P-loop containing nucleoside triphosphate hydrolases"/>
    <property type="match status" value="1"/>
</dbReference>
<proteinExistence type="predicted"/>
<dbReference type="GO" id="GO:0016887">
    <property type="term" value="F:ATP hydrolysis activity"/>
    <property type="evidence" value="ECO:0007669"/>
    <property type="project" value="InterPro"/>
</dbReference>
<accession>W9Z256</accession>
<evidence type="ECO:0000313" key="3">
    <source>
        <dbReference type="Proteomes" id="UP000019484"/>
    </source>
</evidence>
<dbReference type="Gene3D" id="3.40.50.300">
    <property type="entry name" value="P-loop containing nucleotide triphosphate hydrolases"/>
    <property type="match status" value="1"/>
</dbReference>
<dbReference type="InterPro" id="IPR050168">
    <property type="entry name" value="AAA_ATPase_domain"/>
</dbReference>
<dbReference type="GeneID" id="19155684"/>
<dbReference type="HOGENOM" id="CLU_025506_1_0_1"/>
<protein>
    <recommendedName>
        <fullName evidence="1">ATPase AAA-type core domain-containing protein</fullName>
    </recommendedName>
</protein>
<dbReference type="InterPro" id="IPR003959">
    <property type="entry name" value="ATPase_AAA_core"/>
</dbReference>
<reference evidence="2 3" key="1">
    <citation type="submission" date="2013-03" db="EMBL/GenBank/DDBJ databases">
        <title>The Genome Sequence of Capronia coronata CBS 617.96.</title>
        <authorList>
            <consortium name="The Broad Institute Genomics Platform"/>
            <person name="Cuomo C."/>
            <person name="de Hoog S."/>
            <person name="Gorbushina A."/>
            <person name="Walker B."/>
            <person name="Young S.K."/>
            <person name="Zeng Q."/>
            <person name="Gargeya S."/>
            <person name="Fitzgerald M."/>
            <person name="Haas B."/>
            <person name="Abouelleil A."/>
            <person name="Allen A.W."/>
            <person name="Alvarado L."/>
            <person name="Arachchi H.M."/>
            <person name="Berlin A.M."/>
            <person name="Chapman S.B."/>
            <person name="Gainer-Dewar J."/>
            <person name="Goldberg J."/>
            <person name="Griggs A."/>
            <person name="Gujja S."/>
            <person name="Hansen M."/>
            <person name="Howarth C."/>
            <person name="Imamovic A."/>
            <person name="Ireland A."/>
            <person name="Larimer J."/>
            <person name="McCowan C."/>
            <person name="Murphy C."/>
            <person name="Pearson M."/>
            <person name="Poon T.W."/>
            <person name="Priest M."/>
            <person name="Roberts A."/>
            <person name="Saif S."/>
            <person name="Shea T."/>
            <person name="Sisk P."/>
            <person name="Sykes S."/>
            <person name="Wortman J."/>
            <person name="Nusbaum C."/>
            <person name="Birren B."/>
        </authorList>
    </citation>
    <scope>NUCLEOTIDE SEQUENCE [LARGE SCALE GENOMIC DNA]</scope>
    <source>
        <strain evidence="2 3">CBS 617.96</strain>
    </source>
</reference>